<keyword evidence="1" id="KW-1133">Transmembrane helix</keyword>
<dbReference type="AlphaFoldDB" id="D6PGP3"/>
<organism evidence="2">
    <name type="scientific">uncultured marine bacterium MedDCM-OCT-S09-C166</name>
    <dbReference type="NCBI Taxonomy" id="743076"/>
    <lineage>
        <taxon>Bacteria</taxon>
        <taxon>environmental samples</taxon>
    </lineage>
</organism>
<keyword evidence="1" id="KW-0812">Transmembrane</keyword>
<evidence type="ECO:0000256" key="1">
    <source>
        <dbReference type="SAM" id="Phobius"/>
    </source>
</evidence>
<dbReference type="EMBL" id="GU943049">
    <property type="protein sequence ID" value="ADD94894.1"/>
    <property type="molecule type" value="Genomic_DNA"/>
</dbReference>
<accession>D6PGP3</accession>
<proteinExistence type="predicted"/>
<name>D6PGP3_9BACT</name>
<evidence type="ECO:0008006" key="3">
    <source>
        <dbReference type="Google" id="ProtNLM"/>
    </source>
</evidence>
<keyword evidence="1" id="KW-0472">Membrane</keyword>
<evidence type="ECO:0000313" key="2">
    <source>
        <dbReference type="EMBL" id="ADD94894.1"/>
    </source>
</evidence>
<protein>
    <recommendedName>
        <fullName evidence="3">NADH dehydrogenase subunit NdhP</fullName>
    </recommendedName>
</protein>
<reference evidence="2" key="1">
    <citation type="journal article" date="2010" name="ISME J.">
        <title>Metagenome of the Mediterranean deep chlorophyll maximum studied by direct and fosmid library 454 pyrosequencing.</title>
        <authorList>
            <person name="Ghai R."/>
            <person name="Martin-Cuadrado A.B."/>
            <person name="Molto A.G."/>
            <person name="Heredia I.G."/>
            <person name="Cabrera R."/>
            <person name="Martin J."/>
            <person name="Verdu M."/>
            <person name="Deschamps P."/>
            <person name="Moreira D."/>
            <person name="Lopez-Garcia P."/>
            <person name="Mira A."/>
            <person name="Rodriguez-Valera F."/>
        </authorList>
    </citation>
    <scope>NUCLEOTIDE SEQUENCE</scope>
</reference>
<sequence>MDAATSSFNLGTVLLASVVLFPLACLFFGTRGGYYNTDQYDGNGTAH</sequence>
<feature type="transmembrane region" description="Helical" evidence="1">
    <location>
        <begin position="6"/>
        <end position="29"/>
    </location>
</feature>